<reference evidence="1" key="2">
    <citation type="submission" date="2015-06" db="UniProtKB">
        <authorList>
            <consortium name="EnsemblProtists"/>
        </authorList>
    </citation>
    <scope>IDENTIFICATION</scope>
    <source>
        <strain evidence="1">Pr102</strain>
    </source>
</reference>
<dbReference type="HOGENOM" id="CLU_134815_0_0_1"/>
<dbReference type="EMBL" id="DS566320">
    <property type="status" value="NOT_ANNOTATED_CDS"/>
    <property type="molecule type" value="Genomic_DNA"/>
</dbReference>
<accession>H3H5D2</accession>
<protein>
    <submittedName>
        <fullName evidence="1">Uncharacterized protein</fullName>
    </submittedName>
</protein>
<evidence type="ECO:0000313" key="1">
    <source>
        <dbReference type="EnsemblProtists" id="Phyra85833"/>
    </source>
</evidence>
<proteinExistence type="predicted"/>
<dbReference type="VEuPathDB" id="FungiDB:KRP22_4788"/>
<dbReference type="AlphaFoldDB" id="H3H5D2"/>
<evidence type="ECO:0000313" key="2">
    <source>
        <dbReference type="Proteomes" id="UP000005238"/>
    </source>
</evidence>
<keyword evidence="2" id="KW-1185">Reference proteome</keyword>
<dbReference type="VEuPathDB" id="FungiDB:KRP23_4877"/>
<name>H3H5D2_PHYRM</name>
<dbReference type="EnsemblProtists" id="Phyra85833">
    <property type="protein sequence ID" value="Phyra85833"/>
    <property type="gene ID" value="Phyra85833"/>
</dbReference>
<organism evidence="1 2">
    <name type="scientific">Phytophthora ramorum</name>
    <name type="common">Sudden oak death agent</name>
    <dbReference type="NCBI Taxonomy" id="164328"/>
    <lineage>
        <taxon>Eukaryota</taxon>
        <taxon>Sar</taxon>
        <taxon>Stramenopiles</taxon>
        <taxon>Oomycota</taxon>
        <taxon>Peronosporomycetes</taxon>
        <taxon>Peronosporales</taxon>
        <taxon>Peronosporaceae</taxon>
        <taxon>Phytophthora</taxon>
    </lineage>
</organism>
<reference evidence="2" key="1">
    <citation type="journal article" date="2006" name="Science">
        <title>Phytophthora genome sequences uncover evolutionary origins and mechanisms of pathogenesis.</title>
        <authorList>
            <person name="Tyler B.M."/>
            <person name="Tripathy S."/>
            <person name="Zhang X."/>
            <person name="Dehal P."/>
            <person name="Jiang R.H."/>
            <person name="Aerts A."/>
            <person name="Arredondo F.D."/>
            <person name="Baxter L."/>
            <person name="Bensasson D."/>
            <person name="Beynon J.L."/>
            <person name="Chapman J."/>
            <person name="Damasceno C.M."/>
            <person name="Dorrance A.E."/>
            <person name="Dou D."/>
            <person name="Dickerman A.W."/>
            <person name="Dubchak I.L."/>
            <person name="Garbelotto M."/>
            <person name="Gijzen M."/>
            <person name="Gordon S.G."/>
            <person name="Govers F."/>
            <person name="Grunwald N.J."/>
            <person name="Huang W."/>
            <person name="Ivors K.L."/>
            <person name="Jones R.W."/>
            <person name="Kamoun S."/>
            <person name="Krampis K."/>
            <person name="Lamour K.H."/>
            <person name="Lee M.K."/>
            <person name="McDonald W.H."/>
            <person name="Medina M."/>
            <person name="Meijer H.J."/>
            <person name="Nordberg E.K."/>
            <person name="Maclean D.J."/>
            <person name="Ospina-Giraldo M.D."/>
            <person name="Morris P.F."/>
            <person name="Phuntumart V."/>
            <person name="Putnam N.H."/>
            <person name="Rash S."/>
            <person name="Rose J.K."/>
            <person name="Sakihama Y."/>
            <person name="Salamov A.A."/>
            <person name="Savidor A."/>
            <person name="Scheuring C.F."/>
            <person name="Smith B.M."/>
            <person name="Sobral B.W."/>
            <person name="Terry A."/>
            <person name="Torto-Alalibo T.A."/>
            <person name="Win J."/>
            <person name="Xu Z."/>
            <person name="Zhang H."/>
            <person name="Grigoriev I.V."/>
            <person name="Rokhsar D.S."/>
            <person name="Boore J.L."/>
        </authorList>
    </citation>
    <scope>NUCLEOTIDE SEQUENCE [LARGE SCALE GENOMIC DNA]</scope>
    <source>
        <strain evidence="2">Pr102</strain>
    </source>
</reference>
<sequence length="169" mass="18666">MTEGPSRDTASALVVAEKPGAKIFPGIEEHLEKLAGFFLAQTRYLVEGHAMLQSQQEGQSNAQSAALMADQGSTETCIKQLMDQQLAIAGQFQEELMATQSAIYEQLMAMQAQAGEQIKKSVTEKLFDALREMQSNRVNLLETQLAAKMNDIFQILTSRIQQLVEEQTA</sequence>
<dbReference type="InParanoid" id="H3H5D2"/>
<dbReference type="eggNOG" id="ENOG502R8SY">
    <property type="taxonomic scope" value="Eukaryota"/>
</dbReference>
<dbReference type="Proteomes" id="UP000005238">
    <property type="component" value="Unassembled WGS sequence"/>
</dbReference>